<organism evidence="2 3">
    <name type="scientific">Cinara cedri</name>
    <dbReference type="NCBI Taxonomy" id="506608"/>
    <lineage>
        <taxon>Eukaryota</taxon>
        <taxon>Metazoa</taxon>
        <taxon>Ecdysozoa</taxon>
        <taxon>Arthropoda</taxon>
        <taxon>Hexapoda</taxon>
        <taxon>Insecta</taxon>
        <taxon>Pterygota</taxon>
        <taxon>Neoptera</taxon>
        <taxon>Paraneoptera</taxon>
        <taxon>Hemiptera</taxon>
        <taxon>Sternorrhyncha</taxon>
        <taxon>Aphidomorpha</taxon>
        <taxon>Aphidoidea</taxon>
        <taxon>Aphididae</taxon>
        <taxon>Lachninae</taxon>
        <taxon>Cinara</taxon>
    </lineage>
</organism>
<gene>
    <name evidence="2" type="ORF">CINCED_3A020683</name>
</gene>
<evidence type="ECO:0000313" key="3">
    <source>
        <dbReference type="Proteomes" id="UP000325440"/>
    </source>
</evidence>
<dbReference type="SUPFAM" id="SSF54695">
    <property type="entry name" value="POZ domain"/>
    <property type="match status" value="1"/>
</dbReference>
<reference evidence="2 3" key="1">
    <citation type="submission" date="2019-08" db="EMBL/GenBank/DDBJ databases">
        <authorList>
            <person name="Alioto T."/>
            <person name="Alioto T."/>
            <person name="Gomez Garrido J."/>
        </authorList>
    </citation>
    <scope>NUCLEOTIDE SEQUENCE [LARGE SCALE GENOMIC DNA]</scope>
</reference>
<sequence>MDCNYNDFCKEENGNLPYGTLTLFFEITVVDIVKKRDQFCSVKVPEFCLNKDRENVFERRKFCDITLLVGGRDFQIYKNILSERSNVFAAIFDNEYAKSKRNRSPIINVDHDVFEEILIFMYTGRTKKI</sequence>
<proteinExistence type="predicted"/>
<dbReference type="InterPro" id="IPR011333">
    <property type="entry name" value="SKP1/BTB/POZ_sf"/>
</dbReference>
<feature type="domain" description="BTB" evidence="1">
    <location>
        <begin position="63"/>
        <end position="129"/>
    </location>
</feature>
<dbReference type="PROSITE" id="PS50097">
    <property type="entry name" value="BTB"/>
    <property type="match status" value="1"/>
</dbReference>
<accession>A0A5E4M936</accession>
<dbReference type="PANTHER" id="PTHR24413">
    <property type="entry name" value="SPECKLE-TYPE POZ PROTEIN"/>
    <property type="match status" value="1"/>
</dbReference>
<dbReference type="Gene3D" id="3.30.710.10">
    <property type="entry name" value="Potassium Channel Kv1.1, Chain A"/>
    <property type="match status" value="1"/>
</dbReference>
<dbReference type="EMBL" id="CABPRJ010000482">
    <property type="protein sequence ID" value="VVC28572.1"/>
    <property type="molecule type" value="Genomic_DNA"/>
</dbReference>
<keyword evidence="3" id="KW-1185">Reference proteome</keyword>
<dbReference type="Pfam" id="PF00651">
    <property type="entry name" value="BTB"/>
    <property type="match status" value="1"/>
</dbReference>
<evidence type="ECO:0000259" key="1">
    <source>
        <dbReference type="PROSITE" id="PS50097"/>
    </source>
</evidence>
<dbReference type="OrthoDB" id="6359816at2759"/>
<dbReference type="InterPro" id="IPR000210">
    <property type="entry name" value="BTB/POZ_dom"/>
</dbReference>
<evidence type="ECO:0000313" key="2">
    <source>
        <dbReference type="EMBL" id="VVC28572.1"/>
    </source>
</evidence>
<dbReference type="AlphaFoldDB" id="A0A5E4M936"/>
<dbReference type="Proteomes" id="UP000325440">
    <property type="component" value="Unassembled WGS sequence"/>
</dbReference>
<name>A0A5E4M936_9HEMI</name>
<protein>
    <submittedName>
        <fullName evidence="2">BTB/POZ domain,SKP1/BTB/POZ domain</fullName>
    </submittedName>
</protein>